<organism evidence="3 4">
    <name type="scientific">Kurthia gibsonii</name>
    <dbReference type="NCBI Taxonomy" id="33946"/>
    <lineage>
        <taxon>Bacteria</taxon>
        <taxon>Bacillati</taxon>
        <taxon>Bacillota</taxon>
        <taxon>Bacilli</taxon>
        <taxon>Bacillales</taxon>
        <taxon>Caryophanaceae</taxon>
        <taxon>Kurthia</taxon>
    </lineage>
</organism>
<name>A0ABU9LHC9_9BACL</name>
<dbReference type="Gene3D" id="3.30.70.60">
    <property type="match status" value="1"/>
</dbReference>
<evidence type="ECO:0000313" key="4">
    <source>
        <dbReference type="Proteomes" id="UP001398420"/>
    </source>
</evidence>
<gene>
    <name evidence="3" type="ORF">AAF454_02705</name>
</gene>
<feature type="compositionally biased region" description="Basic and acidic residues" evidence="2">
    <location>
        <begin position="140"/>
        <end position="149"/>
    </location>
</feature>
<evidence type="ECO:0008006" key="5">
    <source>
        <dbReference type="Google" id="ProtNLM"/>
    </source>
</evidence>
<reference evidence="3 4" key="1">
    <citation type="submission" date="2024-04" db="EMBL/GenBank/DDBJ databases">
        <authorList>
            <person name="Wu Y.S."/>
            <person name="Zhang L."/>
        </authorList>
    </citation>
    <scope>NUCLEOTIDE SEQUENCE [LARGE SCALE GENOMIC DNA]</scope>
    <source>
        <strain evidence="3 4">KG-01</strain>
    </source>
</reference>
<comment type="caution">
    <text evidence="3">The sequence shown here is derived from an EMBL/GenBank/DDBJ whole genome shotgun (WGS) entry which is preliminary data.</text>
</comment>
<dbReference type="InterPro" id="IPR014717">
    <property type="entry name" value="Transl_elong_EF1B/ribsomal_bS6"/>
</dbReference>
<keyword evidence="1" id="KW-0175">Coiled coil</keyword>
<evidence type="ECO:0000256" key="1">
    <source>
        <dbReference type="SAM" id="Coils"/>
    </source>
</evidence>
<evidence type="ECO:0000313" key="3">
    <source>
        <dbReference type="EMBL" id="MEL5987335.1"/>
    </source>
</evidence>
<feature type="coiled-coil region" evidence="1">
    <location>
        <begin position="39"/>
        <end position="70"/>
    </location>
</feature>
<dbReference type="EMBL" id="JBCEWA010000002">
    <property type="protein sequence ID" value="MEL5987335.1"/>
    <property type="molecule type" value="Genomic_DNA"/>
</dbReference>
<keyword evidence="4" id="KW-1185">Reference proteome</keyword>
<dbReference type="RefSeq" id="WP_342302650.1">
    <property type="nucleotide sequence ID" value="NZ_JBCEWA010000002.1"/>
</dbReference>
<protein>
    <recommendedName>
        <fullName evidence="5">Pilus assembly protein PilO</fullName>
    </recommendedName>
</protein>
<accession>A0ABU9LHC9</accession>
<sequence length="260" mass="29161">MKKQLNRQQLILILLAICLVGGVGYGIYAYILEPKWSERDALKAENVQLVNEASNLRIQLQQDQKNAEASKRSDAELRMKVPKNRDISQLIRMLEQFEGQTATEVSSVAFNNYDASAKDTLQGDTSNEENTSDPNTPTKTTEEAEKQVEDEAEKEETDKTKTETPTSDLANGEILGNMELITVSFTVSGEDIADVRQFLQNIERYPRLMKIDSVDYEIANPEAAVEQQTTDPATNSEDTPAEYPVQANVQITTFYAKDQK</sequence>
<evidence type="ECO:0000256" key="2">
    <source>
        <dbReference type="SAM" id="MobiDB-lite"/>
    </source>
</evidence>
<dbReference type="Proteomes" id="UP001398420">
    <property type="component" value="Unassembled WGS sequence"/>
</dbReference>
<proteinExistence type="predicted"/>
<feature type="region of interest" description="Disordered" evidence="2">
    <location>
        <begin position="118"/>
        <end position="170"/>
    </location>
</feature>